<keyword evidence="4" id="KW-1185">Reference proteome</keyword>
<evidence type="ECO:0000256" key="1">
    <source>
        <dbReference type="SAM" id="SignalP"/>
    </source>
</evidence>
<name>A0A4E9EQW0_BRUMA</name>
<dbReference type="WBParaSite" id="Bm17910.1">
    <property type="protein sequence ID" value="Bm17910.1"/>
    <property type="gene ID" value="WBGene00269052"/>
</dbReference>
<sequence>MLIPRLELLSVLIGVRAAQFVLKQLNLENNEVTLWTDSKCVLYWIQNYTKLLPRFVQNRIEEIRKSNFELKYIPSDQNPADIATKGVSPLKLQNCIAHTLSELSRKYWIPKGRAAVKRIINLCCYCIRWKAKPFKLPAMPSLPETRVKRSRTFEQVGLDYMGPLSVKSNIEDLSRRGYPKLILSDNASQFQLVFKTIMEENANFLATKGMVWKNTTPRAPWSGGFDDYRIIRAIDFISPMASLDLPINYDSDQDEYTPYTIKTKDKLVKYWATTLTTLDIFWKLWKEEYLTSLRERTQRELKSPRIVEKRVPHENEIVLLNEPEVPRGVWNLQG</sequence>
<feature type="chain" id="PRO_5023907193" evidence="1">
    <location>
        <begin position="18"/>
        <end position="334"/>
    </location>
</feature>
<dbReference type="Pfam" id="PF05380">
    <property type="entry name" value="Peptidase_A17"/>
    <property type="match status" value="1"/>
</dbReference>
<protein>
    <submittedName>
        <fullName evidence="5">DUF5641 domain-containing protein</fullName>
    </submittedName>
</protein>
<dbReference type="Proteomes" id="UP000006672">
    <property type="component" value="Unassembled WGS sequence"/>
</dbReference>
<accession>A0A5S6PEN6</accession>
<dbReference type="Gene3D" id="3.30.420.10">
    <property type="entry name" value="Ribonuclease H-like superfamily/Ribonuclease H"/>
    <property type="match status" value="1"/>
</dbReference>
<dbReference type="InterPro" id="IPR008042">
    <property type="entry name" value="Retrotrans_Pao"/>
</dbReference>
<dbReference type="Pfam" id="PF18701">
    <property type="entry name" value="DUF5641"/>
    <property type="match status" value="1"/>
</dbReference>
<dbReference type="InterPro" id="IPR036397">
    <property type="entry name" value="RNaseH_sf"/>
</dbReference>
<evidence type="ECO:0000313" key="3">
    <source>
        <dbReference type="EMBL" id="VIO86184.1"/>
    </source>
</evidence>
<proteinExistence type="predicted"/>
<reference evidence="4" key="1">
    <citation type="journal article" date="2007" name="Science">
        <title>Draft genome of the filarial nematode parasite Brugia malayi.</title>
        <authorList>
            <person name="Ghedin E."/>
            <person name="Wang S."/>
            <person name="Spiro D."/>
            <person name="Caler E."/>
            <person name="Zhao Q."/>
            <person name="Crabtree J."/>
            <person name="Allen J.E."/>
            <person name="Delcher A.L."/>
            <person name="Guiliano D.B."/>
            <person name="Miranda-Saavedra D."/>
            <person name="Angiuoli S.V."/>
            <person name="Creasy T."/>
            <person name="Amedeo P."/>
            <person name="Haas B."/>
            <person name="El-Sayed N.M."/>
            <person name="Wortman J.R."/>
            <person name="Feldblyum T."/>
            <person name="Tallon L."/>
            <person name="Schatz M."/>
            <person name="Shumway M."/>
            <person name="Koo H."/>
            <person name="Salzberg S.L."/>
            <person name="Schobel S."/>
            <person name="Pertea M."/>
            <person name="Pop M."/>
            <person name="White O."/>
            <person name="Barton G.J."/>
            <person name="Carlow C.K."/>
            <person name="Crawford M.J."/>
            <person name="Daub J."/>
            <person name="Dimmic M.W."/>
            <person name="Estes C.F."/>
            <person name="Foster J.M."/>
            <person name="Ganatra M."/>
            <person name="Gregory W.F."/>
            <person name="Johnson N.M."/>
            <person name="Jin J."/>
            <person name="Komuniecki R."/>
            <person name="Korf I."/>
            <person name="Kumar S."/>
            <person name="Laney S."/>
            <person name="Li B.W."/>
            <person name="Li W."/>
            <person name="Lindblom T.H."/>
            <person name="Lustigman S."/>
            <person name="Ma D."/>
            <person name="Maina C.V."/>
            <person name="Martin D.M."/>
            <person name="McCarter J.P."/>
            <person name="McReynolds L."/>
            <person name="Mitreva M."/>
            <person name="Nutman T.B."/>
            <person name="Parkinson J."/>
            <person name="Peregrin-Alvarez J.M."/>
            <person name="Poole C."/>
            <person name="Ren Q."/>
            <person name="Saunders L."/>
            <person name="Sluder A.E."/>
            <person name="Smith K."/>
            <person name="Stanke M."/>
            <person name="Unnasch T.R."/>
            <person name="Ware J."/>
            <person name="Wei A.D."/>
            <person name="Weil G."/>
            <person name="Williams D.J."/>
            <person name="Zhang Y."/>
            <person name="Williams S.A."/>
            <person name="Fraser-Liggett C."/>
            <person name="Slatko B."/>
            <person name="Blaxter M.L."/>
            <person name="Scott A.L."/>
        </authorList>
    </citation>
    <scope>NUCLEOTIDE SEQUENCE</scope>
    <source>
        <strain evidence="4">FR3</strain>
    </source>
</reference>
<dbReference type="RefSeq" id="XP_042929316.1">
    <property type="nucleotide sequence ID" value="XM_043073382.1"/>
</dbReference>
<evidence type="ECO:0000259" key="2">
    <source>
        <dbReference type="Pfam" id="PF18701"/>
    </source>
</evidence>
<dbReference type="CTD" id="66059072"/>
<dbReference type="STRING" id="6279.A0A5S6PEN6"/>
<reference evidence="5" key="3">
    <citation type="submission" date="2019-12" db="UniProtKB">
        <authorList>
            <consortium name="WormBaseParasite"/>
        </authorList>
    </citation>
    <scope>IDENTIFICATION</scope>
</reference>
<evidence type="ECO:0000313" key="5">
    <source>
        <dbReference type="WBParaSite" id="Bm17910.1"/>
    </source>
</evidence>
<dbReference type="AlphaFoldDB" id="A0A4E9EQW0"/>
<organism evidence="3">
    <name type="scientific">Brugia malayi</name>
    <name type="common">Filarial nematode worm</name>
    <dbReference type="NCBI Taxonomy" id="6279"/>
    <lineage>
        <taxon>Eukaryota</taxon>
        <taxon>Metazoa</taxon>
        <taxon>Ecdysozoa</taxon>
        <taxon>Nematoda</taxon>
        <taxon>Chromadorea</taxon>
        <taxon>Rhabditida</taxon>
        <taxon>Spirurina</taxon>
        <taxon>Spiruromorpha</taxon>
        <taxon>Filarioidea</taxon>
        <taxon>Onchocercidae</taxon>
        <taxon>Brugia</taxon>
    </lineage>
</organism>
<dbReference type="KEGG" id="bmy:BM_BM17910"/>
<dbReference type="PANTHER" id="PTHR47331">
    <property type="entry name" value="PHD-TYPE DOMAIN-CONTAINING PROTEIN"/>
    <property type="match status" value="1"/>
</dbReference>
<feature type="domain" description="DUF5641" evidence="2">
    <location>
        <begin position="271"/>
        <end position="332"/>
    </location>
</feature>
<gene>
    <name evidence="3 5" type="primary">Bm17910</name>
    <name evidence="3" type="ORF">BM_BM17910</name>
</gene>
<dbReference type="GeneID" id="66059072"/>
<dbReference type="GO" id="GO:0003676">
    <property type="term" value="F:nucleic acid binding"/>
    <property type="evidence" value="ECO:0007669"/>
    <property type="project" value="InterPro"/>
</dbReference>
<evidence type="ECO:0000313" key="4">
    <source>
        <dbReference type="Proteomes" id="UP000006672"/>
    </source>
</evidence>
<dbReference type="OrthoDB" id="5866088at2759"/>
<feature type="signal peptide" evidence="1">
    <location>
        <begin position="1"/>
        <end position="17"/>
    </location>
</feature>
<dbReference type="EMBL" id="CAAKNF010000196">
    <property type="protein sequence ID" value="VIO86184.1"/>
    <property type="molecule type" value="Genomic_DNA"/>
</dbReference>
<accession>A0A4E9EQW0</accession>
<reference evidence="3" key="2">
    <citation type="submission" date="2019-04" db="EMBL/GenBank/DDBJ databases">
        <authorList>
            <person name="Howe K."/>
            <person name="Paulini M."/>
            <person name="Williams G."/>
        </authorList>
    </citation>
    <scope>NUCLEOTIDE SEQUENCE [LARGE SCALE GENOMIC DNA]</scope>
    <source>
        <strain evidence="3">FR3</strain>
    </source>
</reference>
<keyword evidence="1" id="KW-0732">Signal</keyword>
<dbReference type="InterPro" id="IPR040676">
    <property type="entry name" value="DUF5641"/>
</dbReference>
<dbReference type="PANTHER" id="PTHR47331:SF6">
    <property type="entry name" value="DOUBLECORTIN DOMAIN-CONTAINING PROTEIN"/>
    <property type="match status" value="1"/>
</dbReference>